<dbReference type="Gene3D" id="2.40.50.100">
    <property type="match status" value="1"/>
</dbReference>
<dbReference type="InterPro" id="IPR013611">
    <property type="entry name" value="Transp-assoc_OB_typ2"/>
</dbReference>
<keyword evidence="3 7" id="KW-0547">Nucleotide-binding</keyword>
<evidence type="ECO:0000259" key="8">
    <source>
        <dbReference type="PROSITE" id="PS50893"/>
    </source>
</evidence>
<dbReference type="PANTHER" id="PTHR42781:SF6">
    <property type="entry name" value="SPERMIDINE_PUTRESCINE IMPORT ATP-BINDING PROTEIN POTA"/>
    <property type="match status" value="1"/>
</dbReference>
<dbReference type="NCBIfam" id="TIGR01187">
    <property type="entry name" value="potA"/>
    <property type="match status" value="1"/>
</dbReference>
<evidence type="ECO:0000256" key="5">
    <source>
        <dbReference type="ARBA" id="ARBA00022967"/>
    </source>
</evidence>
<dbReference type="InterPro" id="IPR027417">
    <property type="entry name" value="P-loop_NTPase"/>
</dbReference>
<dbReference type="FunFam" id="3.40.50.300:FF:000133">
    <property type="entry name" value="Spermidine/putrescine import ATP-binding protein PotA"/>
    <property type="match status" value="1"/>
</dbReference>
<dbReference type="GO" id="GO:0016887">
    <property type="term" value="F:ATP hydrolysis activity"/>
    <property type="evidence" value="ECO:0007669"/>
    <property type="project" value="InterPro"/>
</dbReference>
<reference evidence="9 10" key="1">
    <citation type="journal article" date="2017" name="Int. J. Syst. Evol. Microbiol.">
        <title>Ramlibacter monticola sp. nov., isolated from forest soil.</title>
        <authorList>
            <person name="Chaudhary D.K."/>
            <person name="Kim J."/>
        </authorList>
    </citation>
    <scope>NUCLEOTIDE SEQUENCE [LARGE SCALE GENOMIC DNA]</scope>
    <source>
        <strain evidence="9 10">KACC 19175</strain>
    </source>
</reference>
<comment type="catalytic activity">
    <reaction evidence="7">
        <text>ATP + H2O + polyamine-[polyamine-binding protein]Side 1 = ADP + phosphate + polyamineSide 2 + [polyamine-binding protein]Side 1.</text>
        <dbReference type="EC" id="7.6.2.11"/>
    </reaction>
</comment>
<dbReference type="InterPro" id="IPR008995">
    <property type="entry name" value="Mo/tungstate-bd_C_term_dom"/>
</dbReference>
<dbReference type="InterPro" id="IPR003593">
    <property type="entry name" value="AAA+_ATPase"/>
</dbReference>
<dbReference type="GO" id="GO:0015417">
    <property type="term" value="F:ABC-type polyamine transporter activity"/>
    <property type="evidence" value="ECO:0007669"/>
    <property type="project" value="UniProtKB-EC"/>
</dbReference>
<dbReference type="RefSeq" id="WP_201677505.1">
    <property type="nucleotide sequence ID" value="NZ_JAEQNE010000010.1"/>
</dbReference>
<dbReference type="InterPro" id="IPR017871">
    <property type="entry name" value="ABC_transporter-like_CS"/>
</dbReference>
<dbReference type="EMBL" id="JAEQNE010000010">
    <property type="protein sequence ID" value="MBL0394832.1"/>
    <property type="molecule type" value="Genomic_DNA"/>
</dbReference>
<dbReference type="GO" id="GO:0043190">
    <property type="term" value="C:ATP-binding cassette (ABC) transporter complex"/>
    <property type="evidence" value="ECO:0007669"/>
    <property type="project" value="InterPro"/>
</dbReference>
<comment type="function">
    <text evidence="7">Part of the ABC transporter complex PotABCD involved in spermidine/putrescine import. Responsible for energy coupling to the transport system.</text>
</comment>
<dbReference type="EC" id="7.6.2.11" evidence="7"/>
<dbReference type="AlphaFoldDB" id="A0A937CYC5"/>
<dbReference type="SUPFAM" id="SSF50331">
    <property type="entry name" value="MOP-like"/>
    <property type="match status" value="1"/>
</dbReference>
<evidence type="ECO:0000256" key="2">
    <source>
        <dbReference type="ARBA" id="ARBA00022475"/>
    </source>
</evidence>
<gene>
    <name evidence="7" type="primary">potA</name>
    <name evidence="9" type="ORF">JJ685_27080</name>
</gene>
<dbReference type="SMART" id="SM00382">
    <property type="entry name" value="AAA"/>
    <property type="match status" value="1"/>
</dbReference>
<dbReference type="InterPro" id="IPR005893">
    <property type="entry name" value="PotA-like"/>
</dbReference>
<dbReference type="InterPro" id="IPR003439">
    <property type="entry name" value="ABC_transporter-like_ATP-bd"/>
</dbReference>
<dbReference type="SUPFAM" id="SSF52540">
    <property type="entry name" value="P-loop containing nucleoside triphosphate hydrolases"/>
    <property type="match status" value="1"/>
</dbReference>
<dbReference type="PANTHER" id="PTHR42781">
    <property type="entry name" value="SPERMIDINE/PUTRESCINE IMPORT ATP-BINDING PROTEIN POTA"/>
    <property type="match status" value="1"/>
</dbReference>
<comment type="caution">
    <text evidence="9">The sequence shown here is derived from an EMBL/GenBank/DDBJ whole genome shotgun (WGS) entry which is preliminary data.</text>
</comment>
<comment type="subunit">
    <text evidence="7">The complex is composed of two ATP-binding proteins (PotA), two transmembrane proteins (PotB and PotC) and a solute-binding protein (PotD).</text>
</comment>
<dbReference type="GO" id="GO:0005524">
    <property type="term" value="F:ATP binding"/>
    <property type="evidence" value="ECO:0007669"/>
    <property type="project" value="UniProtKB-KW"/>
</dbReference>
<evidence type="ECO:0000256" key="7">
    <source>
        <dbReference type="RuleBase" id="RU364083"/>
    </source>
</evidence>
<keyword evidence="5 7" id="KW-1278">Translocase</keyword>
<evidence type="ECO:0000256" key="6">
    <source>
        <dbReference type="ARBA" id="ARBA00023136"/>
    </source>
</evidence>
<protein>
    <recommendedName>
        <fullName evidence="7">Spermidine/putrescine import ATP-binding protein PotA</fullName>
        <ecNumber evidence="7">7.6.2.11</ecNumber>
    </recommendedName>
</protein>
<dbReference type="PROSITE" id="PS00211">
    <property type="entry name" value="ABC_TRANSPORTER_1"/>
    <property type="match status" value="1"/>
</dbReference>
<sequence>MSARPEPAARADGSGRAPALKLVQPPLVSFTGVQKSYDGSSLVVRDLDLEIRRGEFLTLLGPSGSGKTTTLMMLAGFESPTQGEISLAGTPITRTPPHKRNFGMVFQNYALFPHMTVEQNVAYPLTVRKVPREEQKKKVAQALESVRLGPLGSRYPAQLSGGQQQRVALARALVFEPQLVLMDEPLGALDKQLREHMQVELKELHRQLGLTFVYVTHDQSEALTMSDRVAVFNDGAIQQIDRVDRLYETPSNRFVASFVGDSTLLEGVVTGSSGSGCIVGLPNGVRVSGVNVNGAQPGDRVVCCIRPERVELTGVLNQANTFEATVVDVLYFGDHLRLRCTVPGQPEAMVKLPLGRHEVPSLGETVFLYAAEEHLRIYL</sequence>
<evidence type="ECO:0000313" key="9">
    <source>
        <dbReference type="EMBL" id="MBL0394832.1"/>
    </source>
</evidence>
<keyword evidence="6 7" id="KW-0472">Membrane</keyword>
<keyword evidence="4 7" id="KW-0067">ATP-binding</keyword>
<evidence type="ECO:0000256" key="4">
    <source>
        <dbReference type="ARBA" id="ARBA00022840"/>
    </source>
</evidence>
<dbReference type="GO" id="GO:0015847">
    <property type="term" value="P:putrescine transport"/>
    <property type="evidence" value="ECO:0007669"/>
    <property type="project" value="UniProtKB-ARBA"/>
</dbReference>
<comment type="similarity">
    <text evidence="7">Belongs to the ABC transporter superfamily. Spermidine/putrescine importer (TC 3.A.1.11.1) family.</text>
</comment>
<dbReference type="Proteomes" id="UP000599109">
    <property type="component" value="Unassembled WGS sequence"/>
</dbReference>
<keyword evidence="1 7" id="KW-0813">Transport</keyword>
<organism evidence="9 10">
    <name type="scientific">Ramlibacter monticola</name>
    <dbReference type="NCBI Taxonomy" id="1926872"/>
    <lineage>
        <taxon>Bacteria</taxon>
        <taxon>Pseudomonadati</taxon>
        <taxon>Pseudomonadota</taxon>
        <taxon>Betaproteobacteria</taxon>
        <taxon>Burkholderiales</taxon>
        <taxon>Comamonadaceae</taxon>
        <taxon>Ramlibacter</taxon>
    </lineage>
</organism>
<evidence type="ECO:0000313" key="10">
    <source>
        <dbReference type="Proteomes" id="UP000599109"/>
    </source>
</evidence>
<feature type="domain" description="ABC transporter" evidence="8">
    <location>
        <begin position="28"/>
        <end position="259"/>
    </location>
</feature>
<accession>A0A937CYC5</accession>
<dbReference type="PROSITE" id="PS50893">
    <property type="entry name" value="ABC_TRANSPORTER_2"/>
    <property type="match status" value="1"/>
</dbReference>
<keyword evidence="2 7" id="KW-1003">Cell membrane</keyword>
<dbReference type="Pfam" id="PF08402">
    <property type="entry name" value="TOBE_2"/>
    <property type="match status" value="1"/>
</dbReference>
<proteinExistence type="inferred from homology"/>
<dbReference type="InterPro" id="IPR050093">
    <property type="entry name" value="ABC_SmlMolc_Importer"/>
</dbReference>
<evidence type="ECO:0000256" key="1">
    <source>
        <dbReference type="ARBA" id="ARBA00022448"/>
    </source>
</evidence>
<evidence type="ECO:0000256" key="3">
    <source>
        <dbReference type="ARBA" id="ARBA00022741"/>
    </source>
</evidence>
<keyword evidence="10" id="KW-1185">Reference proteome</keyword>
<dbReference type="Gene3D" id="3.40.50.300">
    <property type="entry name" value="P-loop containing nucleotide triphosphate hydrolases"/>
    <property type="match status" value="1"/>
</dbReference>
<dbReference type="Pfam" id="PF00005">
    <property type="entry name" value="ABC_tran"/>
    <property type="match status" value="1"/>
</dbReference>
<name>A0A937CYC5_9BURK</name>